<name>A0A6L2M0Z3_TANCI</name>
<dbReference type="AlphaFoldDB" id="A0A6L2M0Z3"/>
<dbReference type="EMBL" id="BKCJ010005614">
    <property type="protein sequence ID" value="GEU67696.1"/>
    <property type="molecule type" value="Genomic_DNA"/>
</dbReference>
<reference evidence="1" key="1">
    <citation type="journal article" date="2019" name="Sci. Rep.">
        <title>Draft genome of Tanacetum cinerariifolium, the natural source of mosquito coil.</title>
        <authorList>
            <person name="Yamashiro T."/>
            <person name="Shiraishi A."/>
            <person name="Satake H."/>
            <person name="Nakayama K."/>
        </authorList>
    </citation>
    <scope>NUCLEOTIDE SEQUENCE</scope>
</reference>
<sequence>MDLQDDVDYKCSKLDKGKSWENEAKEEPNEERDLLDNIGVRDAKMELILDNMLDKLDDEWVSKTVKDEDDLDRIIDYLELKSYHRFIDVDDEAYKERRCELLGMTYETPPVILIKDVEITRVELMKEMDPRGSVQRET</sequence>
<accession>A0A6L2M0Z3</accession>
<organism evidence="1">
    <name type="scientific">Tanacetum cinerariifolium</name>
    <name type="common">Dalmatian daisy</name>
    <name type="synonym">Chrysanthemum cinerariifolium</name>
    <dbReference type="NCBI Taxonomy" id="118510"/>
    <lineage>
        <taxon>Eukaryota</taxon>
        <taxon>Viridiplantae</taxon>
        <taxon>Streptophyta</taxon>
        <taxon>Embryophyta</taxon>
        <taxon>Tracheophyta</taxon>
        <taxon>Spermatophyta</taxon>
        <taxon>Magnoliopsida</taxon>
        <taxon>eudicotyledons</taxon>
        <taxon>Gunneridae</taxon>
        <taxon>Pentapetalae</taxon>
        <taxon>asterids</taxon>
        <taxon>campanulids</taxon>
        <taxon>Asterales</taxon>
        <taxon>Asteraceae</taxon>
        <taxon>Asteroideae</taxon>
        <taxon>Anthemideae</taxon>
        <taxon>Anthemidinae</taxon>
        <taxon>Tanacetum</taxon>
    </lineage>
</organism>
<evidence type="ECO:0000313" key="1">
    <source>
        <dbReference type="EMBL" id="GEU67696.1"/>
    </source>
</evidence>
<gene>
    <name evidence="1" type="ORF">Tci_039674</name>
</gene>
<proteinExistence type="predicted"/>
<comment type="caution">
    <text evidence="1">The sequence shown here is derived from an EMBL/GenBank/DDBJ whole genome shotgun (WGS) entry which is preliminary data.</text>
</comment>
<protein>
    <submittedName>
        <fullName evidence="1">Uncharacterized protein</fullName>
    </submittedName>
</protein>